<dbReference type="OrthoDB" id="639110at2759"/>
<accession>A0A0K9Q2V2</accession>
<dbReference type="AlphaFoldDB" id="A0A0K9Q2V2"/>
<protein>
    <recommendedName>
        <fullName evidence="4">Protein FAM204A</fullName>
    </recommendedName>
</protein>
<gene>
    <name evidence="2" type="ORF">ZOSMA_112G00520</name>
</gene>
<evidence type="ECO:0000313" key="2">
    <source>
        <dbReference type="EMBL" id="KMZ75636.1"/>
    </source>
</evidence>
<dbReference type="PANTHER" id="PTHR14386">
    <property type="entry name" value="PROTEIN FAM204A"/>
    <property type="match status" value="1"/>
</dbReference>
<dbReference type="PANTHER" id="PTHR14386:SF2">
    <property type="entry name" value="PROTEIN FAM204A"/>
    <property type="match status" value="1"/>
</dbReference>
<name>A0A0K9Q2V2_ZOSMR</name>
<evidence type="ECO:0008006" key="4">
    <source>
        <dbReference type="Google" id="ProtNLM"/>
    </source>
</evidence>
<feature type="region of interest" description="Disordered" evidence="1">
    <location>
        <begin position="1"/>
        <end position="24"/>
    </location>
</feature>
<sequence>MGAEEEGRREAALAATSLLDPNFKSSRITKAQLDKFKELNQKRLQLIEKGKKKKRNKGSANRNTKDKNVHNEKNDSQSPNLEDFKCSLSNTDFTKPPPVESLPTKNPMKRQKLHWGLDAKERWERKANM</sequence>
<feature type="region of interest" description="Disordered" evidence="1">
    <location>
        <begin position="44"/>
        <end position="129"/>
    </location>
</feature>
<feature type="compositionally biased region" description="Basic and acidic residues" evidence="1">
    <location>
        <begin position="1"/>
        <end position="11"/>
    </location>
</feature>
<comment type="caution">
    <text evidence="2">The sequence shown here is derived from an EMBL/GenBank/DDBJ whole genome shotgun (WGS) entry which is preliminary data.</text>
</comment>
<dbReference type="Proteomes" id="UP000036987">
    <property type="component" value="Unassembled WGS sequence"/>
</dbReference>
<evidence type="ECO:0000256" key="1">
    <source>
        <dbReference type="SAM" id="MobiDB-lite"/>
    </source>
</evidence>
<dbReference type="InterPro" id="IPR037690">
    <property type="entry name" value="FAM204A"/>
</dbReference>
<feature type="compositionally biased region" description="Basic and acidic residues" evidence="1">
    <location>
        <begin position="115"/>
        <end position="129"/>
    </location>
</feature>
<feature type="compositionally biased region" description="Basic and acidic residues" evidence="1">
    <location>
        <begin position="63"/>
        <end position="75"/>
    </location>
</feature>
<dbReference type="EMBL" id="LFYR01000145">
    <property type="protein sequence ID" value="KMZ75636.1"/>
    <property type="molecule type" value="Genomic_DNA"/>
</dbReference>
<reference evidence="3" key="1">
    <citation type="journal article" date="2016" name="Nature">
        <title>The genome of the seagrass Zostera marina reveals angiosperm adaptation to the sea.</title>
        <authorList>
            <person name="Olsen J.L."/>
            <person name="Rouze P."/>
            <person name="Verhelst B."/>
            <person name="Lin Y.-C."/>
            <person name="Bayer T."/>
            <person name="Collen J."/>
            <person name="Dattolo E."/>
            <person name="De Paoli E."/>
            <person name="Dittami S."/>
            <person name="Maumus F."/>
            <person name="Michel G."/>
            <person name="Kersting A."/>
            <person name="Lauritano C."/>
            <person name="Lohaus R."/>
            <person name="Toepel M."/>
            <person name="Tonon T."/>
            <person name="Vanneste K."/>
            <person name="Amirebrahimi M."/>
            <person name="Brakel J."/>
            <person name="Bostroem C."/>
            <person name="Chovatia M."/>
            <person name="Grimwood J."/>
            <person name="Jenkins J.W."/>
            <person name="Jueterbock A."/>
            <person name="Mraz A."/>
            <person name="Stam W.T."/>
            <person name="Tice H."/>
            <person name="Bornberg-Bauer E."/>
            <person name="Green P.J."/>
            <person name="Pearson G.A."/>
            <person name="Procaccini G."/>
            <person name="Duarte C.M."/>
            <person name="Schmutz J."/>
            <person name="Reusch T.B.H."/>
            <person name="Van de Peer Y."/>
        </authorList>
    </citation>
    <scope>NUCLEOTIDE SEQUENCE [LARGE SCALE GENOMIC DNA]</scope>
    <source>
        <strain evidence="3">cv. Finnish</strain>
    </source>
</reference>
<dbReference type="OMA" id="WGLDIKE"/>
<organism evidence="2 3">
    <name type="scientific">Zostera marina</name>
    <name type="common">Eelgrass</name>
    <dbReference type="NCBI Taxonomy" id="29655"/>
    <lineage>
        <taxon>Eukaryota</taxon>
        <taxon>Viridiplantae</taxon>
        <taxon>Streptophyta</taxon>
        <taxon>Embryophyta</taxon>
        <taxon>Tracheophyta</taxon>
        <taxon>Spermatophyta</taxon>
        <taxon>Magnoliopsida</taxon>
        <taxon>Liliopsida</taxon>
        <taxon>Zosteraceae</taxon>
        <taxon>Zostera</taxon>
    </lineage>
</organism>
<keyword evidence="3" id="KW-1185">Reference proteome</keyword>
<proteinExistence type="predicted"/>
<evidence type="ECO:0000313" key="3">
    <source>
        <dbReference type="Proteomes" id="UP000036987"/>
    </source>
</evidence>